<feature type="domain" description="N-acetyltransferase" evidence="1">
    <location>
        <begin position="2"/>
        <end position="144"/>
    </location>
</feature>
<dbReference type="OrthoDB" id="111868at2157"/>
<dbReference type="AlphaFoldDB" id="A0A0A7UZN5"/>
<dbReference type="InterPro" id="IPR000182">
    <property type="entry name" value="GNAT_dom"/>
</dbReference>
<dbReference type="CDD" id="cd04301">
    <property type="entry name" value="NAT_SF"/>
    <property type="match status" value="1"/>
</dbReference>
<dbReference type="GO" id="GO:0016747">
    <property type="term" value="F:acyltransferase activity, transferring groups other than amino-acyl groups"/>
    <property type="evidence" value="ECO:0007669"/>
    <property type="project" value="InterPro"/>
</dbReference>
<reference evidence="3 5" key="4">
    <citation type="submission" date="2018-04" db="EMBL/GenBank/DDBJ databases">
        <title>Transcriptomics of ammonia oxidizing archaea.</title>
        <authorList>
            <person name="Carini P."/>
        </authorList>
    </citation>
    <scope>NUCLEOTIDE SEQUENCE [LARGE SCALE GENOMIC DNA]</scope>
    <source>
        <strain evidence="3 5">U25</strain>
    </source>
</reference>
<evidence type="ECO:0000313" key="2">
    <source>
        <dbReference type="EMBL" id="AJA92063.1"/>
    </source>
</evidence>
<dbReference type="Gene3D" id="3.40.630.30">
    <property type="match status" value="1"/>
</dbReference>
<dbReference type="InterPro" id="IPR016181">
    <property type="entry name" value="Acyl_CoA_acyltransferase"/>
</dbReference>
<dbReference type="EMBL" id="LXWN01000001">
    <property type="protein sequence ID" value="PTL88021.1"/>
    <property type="molecule type" value="Genomic_DNA"/>
</dbReference>
<protein>
    <submittedName>
        <fullName evidence="2">Acetyltransferase (GNAT) domain protein</fullName>
    </submittedName>
</protein>
<dbReference type="GeneID" id="24816667"/>
<dbReference type="Proteomes" id="UP000030944">
    <property type="component" value="Chromosome"/>
</dbReference>
<reference evidence="3" key="2">
    <citation type="submission" date="2016-05" db="EMBL/GenBank/DDBJ databases">
        <authorList>
            <person name="Lavstsen T."/>
            <person name="Jespersen J.S."/>
        </authorList>
    </citation>
    <scope>NUCLEOTIDE SEQUENCE [LARGE SCALE GENOMIC DNA]</scope>
    <source>
        <strain evidence="3">U25</strain>
    </source>
</reference>
<keyword evidence="5" id="KW-1185">Reference proteome</keyword>
<gene>
    <name evidence="3" type="ORF">A7X95_01750</name>
    <name evidence="2" type="ORF">T478_0777</name>
</gene>
<evidence type="ECO:0000313" key="4">
    <source>
        <dbReference type="Proteomes" id="UP000030944"/>
    </source>
</evidence>
<dbReference type="STRING" id="1410606.T478_0777"/>
<dbReference type="PROSITE" id="PS51186">
    <property type="entry name" value="GNAT"/>
    <property type="match status" value="1"/>
</dbReference>
<reference evidence="2 4" key="1">
    <citation type="journal article" date="2015" name="Proc. Natl. Acad. Sci. U.S.A.">
        <title>Genomic and proteomic characterization of "Candidatus Nitrosopelagicus brevis": An ammonia-oxidizing archaeon from the open ocean.</title>
        <authorList>
            <person name="Santoro A.E."/>
            <person name="Dupont C.L."/>
            <person name="Richter R.A."/>
            <person name="Craig M.T."/>
            <person name="Carini P."/>
            <person name="McIlvin M.R."/>
            <person name="Yang Y."/>
            <person name="Orsi W.D."/>
            <person name="Moran D.M."/>
            <person name="Saito M.A."/>
        </authorList>
    </citation>
    <scope>NUCLEOTIDE SEQUENCE [LARGE SCALE GENOMIC DNA]</scope>
    <source>
        <strain evidence="2">CN25</strain>
        <strain evidence="4">V2</strain>
    </source>
</reference>
<dbReference type="Proteomes" id="UP000241022">
    <property type="component" value="Unassembled WGS sequence"/>
</dbReference>
<dbReference type="EMBL" id="CP007026">
    <property type="protein sequence ID" value="AJA92063.1"/>
    <property type="molecule type" value="Genomic_DNA"/>
</dbReference>
<dbReference type="SUPFAM" id="SSF55729">
    <property type="entry name" value="Acyl-CoA N-acyltransferases (Nat)"/>
    <property type="match status" value="1"/>
</dbReference>
<sequence length="144" mass="16972">MVEINLLKLNFDDKAFSHIRDIRETVFTNELGISKQELFDKNDENCDHFLIFDGKEITGSVRILSMEKVAKLERMAILKDFRTKNYGKNCIFQLKEYYSEHGFSHIILDSIYSVREFYKKCGFTEEGDVFQRVGIDHIRMSLTL</sequence>
<dbReference type="RefSeq" id="WP_048105375.1">
    <property type="nucleotide sequence ID" value="NZ_CP007026.1"/>
</dbReference>
<dbReference type="Pfam" id="PF13673">
    <property type="entry name" value="Acetyltransf_10"/>
    <property type="match status" value="1"/>
</dbReference>
<evidence type="ECO:0000313" key="5">
    <source>
        <dbReference type="Proteomes" id="UP000241022"/>
    </source>
</evidence>
<evidence type="ECO:0000259" key="1">
    <source>
        <dbReference type="PROSITE" id="PS51186"/>
    </source>
</evidence>
<name>A0A0A7UZN5_9ARCH</name>
<reference evidence="5" key="3">
    <citation type="submission" date="2016-05" db="EMBL/GenBank/DDBJ databases">
        <authorList>
            <person name="Dupont C."/>
            <person name="Santoro A."/>
        </authorList>
    </citation>
    <scope>NUCLEOTIDE SEQUENCE [LARGE SCALE GENOMIC DNA]</scope>
    <source>
        <strain evidence="5">U25</strain>
    </source>
</reference>
<keyword evidence="2" id="KW-0808">Transferase</keyword>
<dbReference type="HOGENOM" id="CLU_056607_6_1_2"/>
<dbReference type="KEGG" id="nbv:T478_0777"/>
<evidence type="ECO:0000313" key="3">
    <source>
        <dbReference type="EMBL" id="PTL88021.1"/>
    </source>
</evidence>
<proteinExistence type="predicted"/>
<organism evidence="2 4">
    <name type="scientific">Candidatus Nitrosopelagicus brevis</name>
    <dbReference type="NCBI Taxonomy" id="1410606"/>
    <lineage>
        <taxon>Archaea</taxon>
        <taxon>Nitrososphaerota</taxon>
    </lineage>
</organism>
<accession>A0A0A7UZN5</accession>